<feature type="chain" id="PRO_5012894363" evidence="1">
    <location>
        <begin position="29"/>
        <end position="204"/>
    </location>
</feature>
<keyword evidence="2" id="KW-0176">Collagen</keyword>
<name>A0A212IUB6_9DELT</name>
<dbReference type="EMBL" id="FLUQ01000001">
    <property type="protein sequence ID" value="SBV90773.1"/>
    <property type="molecule type" value="Genomic_DNA"/>
</dbReference>
<dbReference type="GO" id="GO:0009252">
    <property type="term" value="P:peptidoglycan biosynthetic process"/>
    <property type="evidence" value="ECO:0007669"/>
    <property type="project" value="TreeGrafter"/>
</dbReference>
<dbReference type="InterPro" id="IPR014094">
    <property type="entry name" value="LpoB"/>
</dbReference>
<proteinExistence type="predicted"/>
<evidence type="ECO:0000256" key="1">
    <source>
        <dbReference type="SAM" id="SignalP"/>
    </source>
</evidence>
<evidence type="ECO:0000313" key="2">
    <source>
        <dbReference type="EMBL" id="SBV90773.1"/>
    </source>
</evidence>
<dbReference type="PROSITE" id="PS51257">
    <property type="entry name" value="PROKAR_LIPOPROTEIN"/>
    <property type="match status" value="1"/>
</dbReference>
<organism evidence="2">
    <name type="scientific">uncultured delta proteobacterium</name>
    <dbReference type="NCBI Taxonomy" id="34034"/>
    <lineage>
        <taxon>Bacteria</taxon>
        <taxon>Deltaproteobacteria</taxon>
        <taxon>environmental samples</taxon>
    </lineage>
</organism>
<gene>
    <name evidence="2" type="ORF">KL86DPRO_10085</name>
</gene>
<accession>A0A212IUB6</accession>
<dbReference type="PANTHER" id="PTHR40593">
    <property type="entry name" value="PENICILLIN-BINDING PROTEIN ACTIVATOR LPOB"/>
    <property type="match status" value="1"/>
</dbReference>
<feature type="signal peptide" evidence="1">
    <location>
        <begin position="1"/>
        <end position="28"/>
    </location>
</feature>
<dbReference type="Pfam" id="PF13036">
    <property type="entry name" value="LpoB"/>
    <property type="match status" value="1"/>
</dbReference>
<reference evidence="2" key="1">
    <citation type="submission" date="2016-04" db="EMBL/GenBank/DDBJ databases">
        <authorList>
            <person name="Evans L.H."/>
            <person name="Alamgir A."/>
            <person name="Owens N."/>
            <person name="Weber N.D."/>
            <person name="Virtaneva K."/>
            <person name="Barbian K."/>
            <person name="Babar A."/>
            <person name="Rosenke K."/>
        </authorList>
    </citation>
    <scope>NUCLEOTIDE SEQUENCE</scope>
    <source>
        <strain evidence="2">86</strain>
    </source>
</reference>
<dbReference type="PANTHER" id="PTHR40593:SF1">
    <property type="entry name" value="PENICILLIN-BINDING PROTEIN ACTIVATOR LPOB"/>
    <property type="match status" value="1"/>
</dbReference>
<protein>
    <submittedName>
        <fullName evidence="2">Collagen-binding surface adhesin SpaP (Antigen I/II family)</fullName>
    </submittedName>
</protein>
<dbReference type="Gene3D" id="3.40.50.10610">
    <property type="entry name" value="ABC-type transport auxiliary lipoprotein component"/>
    <property type="match status" value="1"/>
</dbReference>
<dbReference type="AlphaFoldDB" id="A0A212IUB6"/>
<keyword evidence="1" id="KW-0732">Signal</keyword>
<dbReference type="GO" id="GO:0031241">
    <property type="term" value="C:periplasmic side of cell outer membrane"/>
    <property type="evidence" value="ECO:0007669"/>
    <property type="project" value="TreeGrafter"/>
</dbReference>
<dbReference type="GO" id="GO:0030234">
    <property type="term" value="F:enzyme regulator activity"/>
    <property type="evidence" value="ECO:0007669"/>
    <property type="project" value="TreeGrafter"/>
</dbReference>
<sequence length="204" mass="22824">MTCRTPLHRIAFLSLVLLLAACGGPQTGRVSGDGEVTYDDSQAEETVTTGWGSTDLQTTAESMTQSLLSSRWIAQAAAHPKIRLREVKNYTDEHIDTKGITDKIRIRLLRSGAVRFLADESNLDDVFAERDLTETATTRSENKLMADTDYIITGAVRSIRKRTKTVGDVFYQITLEMTDPQSGEIVWADEQEIRKRTTKPKIGW</sequence>